<organism evidence="3 4">
    <name type="scientific">Bifidobacterium psychraerophilum</name>
    <dbReference type="NCBI Taxonomy" id="218140"/>
    <lineage>
        <taxon>Bacteria</taxon>
        <taxon>Bacillati</taxon>
        <taxon>Actinomycetota</taxon>
        <taxon>Actinomycetes</taxon>
        <taxon>Bifidobacteriales</taxon>
        <taxon>Bifidobacteriaceae</taxon>
        <taxon>Bifidobacterium</taxon>
    </lineage>
</organism>
<dbReference type="InterPro" id="IPR022488">
    <property type="entry name" value="PPK2-related"/>
</dbReference>
<dbReference type="eggNOG" id="COG2326">
    <property type="taxonomic scope" value="Bacteria"/>
</dbReference>
<dbReference type="OrthoDB" id="9775224at2"/>
<dbReference type="GO" id="GO:0016776">
    <property type="term" value="F:phosphotransferase activity, phosphate group as acceptor"/>
    <property type="evidence" value="ECO:0007669"/>
    <property type="project" value="InterPro"/>
</dbReference>
<dbReference type="Pfam" id="PF03976">
    <property type="entry name" value="PPK2"/>
    <property type="match status" value="1"/>
</dbReference>
<dbReference type="GO" id="GO:0006797">
    <property type="term" value="P:polyphosphate metabolic process"/>
    <property type="evidence" value="ECO:0007669"/>
    <property type="project" value="InterPro"/>
</dbReference>
<evidence type="ECO:0000256" key="1">
    <source>
        <dbReference type="SAM" id="MobiDB-lite"/>
    </source>
</evidence>
<dbReference type="RefSeq" id="WP_033495274.1">
    <property type="nucleotide sequence ID" value="NZ_JGZI01000010.1"/>
</dbReference>
<dbReference type="SUPFAM" id="SSF52540">
    <property type="entry name" value="P-loop containing nucleoside triphosphate hydrolases"/>
    <property type="match status" value="1"/>
</dbReference>
<feature type="domain" description="Polyphosphate kinase-2-related" evidence="2">
    <location>
        <begin position="97"/>
        <end position="311"/>
    </location>
</feature>
<dbReference type="EMBL" id="JGZI01000010">
    <property type="protein sequence ID" value="KFI81408.1"/>
    <property type="molecule type" value="Genomic_DNA"/>
</dbReference>
<dbReference type="AlphaFoldDB" id="A0A087CDQ8"/>
<feature type="region of interest" description="Disordered" evidence="1">
    <location>
        <begin position="1"/>
        <end position="39"/>
    </location>
</feature>
<protein>
    <recommendedName>
        <fullName evidence="2">Polyphosphate kinase-2-related domain-containing protein</fullName>
    </recommendedName>
</protein>
<dbReference type="PANTHER" id="PTHR34383:SF3">
    <property type="entry name" value="POLYPHOSPHATE:AMP PHOSPHOTRANSFERASE"/>
    <property type="match status" value="1"/>
</dbReference>
<dbReference type="InterPro" id="IPR022300">
    <property type="entry name" value="PPK2-rel_1"/>
</dbReference>
<dbReference type="PANTHER" id="PTHR34383">
    <property type="entry name" value="POLYPHOSPHATE:AMP PHOSPHOTRANSFERASE-RELATED"/>
    <property type="match status" value="1"/>
</dbReference>
<feature type="compositionally biased region" description="Basic and acidic residues" evidence="1">
    <location>
        <begin position="13"/>
        <end position="39"/>
    </location>
</feature>
<evidence type="ECO:0000313" key="4">
    <source>
        <dbReference type="Proteomes" id="UP000029050"/>
    </source>
</evidence>
<keyword evidence="4" id="KW-1185">Reference proteome</keyword>
<comment type="caution">
    <text evidence="3">The sequence shown here is derived from an EMBL/GenBank/DDBJ whole genome shotgun (WGS) entry which is preliminary data.</text>
</comment>
<sequence length="330" mass="38163">MGNSEQHGGQGGHAEDRALRRARKDAKVADTAHSVERRLEDATLSSKALSAVWDEPPAELLRFREGMDLTSIAPASTPGFPGRKAEGKRFIDISAGEIMRFQHLLYANGSRGSRRRILLILQGMDASGKGGIVQHVFSQVNPMGIHYHGFGAPTAEERQHDFLFRIRRELPKPGWMAVFDRSQYEDIVMPRIYGTYPETLWRSRYRTINDFEGRLTDDGCTILKVFLVTSKDAQKRRFLKRLDDPSKHWKFDESDLDARARWDDYMQAWQEVFERTSTPSAPWYLIPADKRWYSRAVVSELLRTTMQDMDMRWPEANMDMDAARRRLEHE</sequence>
<reference evidence="3 4" key="1">
    <citation type="submission" date="2014-03" db="EMBL/GenBank/DDBJ databases">
        <title>Genomics of Bifidobacteria.</title>
        <authorList>
            <person name="Ventura M."/>
            <person name="Milani C."/>
            <person name="Lugli G.A."/>
        </authorList>
    </citation>
    <scope>NUCLEOTIDE SEQUENCE [LARGE SCALE GENOMIC DNA]</scope>
    <source>
        <strain evidence="3 4">LMG 21775</strain>
    </source>
</reference>
<dbReference type="NCBIfam" id="TIGR03709">
    <property type="entry name" value="PPK2_rel_1"/>
    <property type="match status" value="1"/>
</dbReference>
<evidence type="ECO:0000259" key="2">
    <source>
        <dbReference type="Pfam" id="PF03976"/>
    </source>
</evidence>
<accession>A0A087CDQ8</accession>
<dbReference type="Proteomes" id="UP000029050">
    <property type="component" value="Unassembled WGS sequence"/>
</dbReference>
<dbReference type="Gene3D" id="3.40.50.300">
    <property type="entry name" value="P-loop containing nucleotide triphosphate hydrolases"/>
    <property type="match status" value="1"/>
</dbReference>
<proteinExistence type="predicted"/>
<dbReference type="InterPro" id="IPR027417">
    <property type="entry name" value="P-loop_NTPase"/>
</dbReference>
<dbReference type="STRING" id="218140.BPSY_1816"/>
<name>A0A087CDQ8_9BIFI</name>
<gene>
    <name evidence="3" type="ORF">BPSY_1816</name>
</gene>
<dbReference type="GeneID" id="98301009"/>
<evidence type="ECO:0000313" key="3">
    <source>
        <dbReference type="EMBL" id="KFI81408.1"/>
    </source>
</evidence>